<dbReference type="EMBL" id="GBHO01026821">
    <property type="protein sequence ID" value="JAG16783.1"/>
    <property type="molecule type" value="Transcribed_RNA"/>
</dbReference>
<reference evidence="4" key="1">
    <citation type="journal article" date="2014" name="PLoS ONE">
        <title>Transcriptome-Based Identification of ABC Transporters in the Western Tarnished Plant Bug Lygus hesperus.</title>
        <authorList>
            <person name="Hull J.J."/>
            <person name="Chaney K."/>
            <person name="Geib S.M."/>
            <person name="Fabrick J.A."/>
            <person name="Brent C.S."/>
            <person name="Walsh D."/>
            <person name="Lavine L.C."/>
        </authorList>
    </citation>
    <scope>NUCLEOTIDE SEQUENCE</scope>
</reference>
<dbReference type="EMBL" id="GBHO01026826">
    <property type="protein sequence ID" value="JAG16778.1"/>
    <property type="molecule type" value="Transcribed_RNA"/>
</dbReference>
<gene>
    <name evidence="4" type="primary">rpc-82_2</name>
    <name evidence="2" type="synonym">rpc-82_0</name>
    <name evidence="3" type="synonym">rpc-82_1</name>
    <name evidence="4" type="ORF">CM83_69712</name>
    <name evidence="3" type="ORF">CM83_69713</name>
    <name evidence="2" type="ORF">CM83_69714</name>
</gene>
<dbReference type="AlphaFoldDB" id="A0A0A9XD92"/>
<reference evidence="4" key="2">
    <citation type="submission" date="2014-07" db="EMBL/GenBank/DDBJ databases">
        <authorList>
            <person name="Hull J."/>
        </authorList>
    </citation>
    <scope>NUCLEOTIDE SEQUENCE</scope>
</reference>
<dbReference type="InterPro" id="IPR011009">
    <property type="entry name" value="Kinase-like_dom_sf"/>
</dbReference>
<dbReference type="Pfam" id="PF02958">
    <property type="entry name" value="EcKL"/>
    <property type="match status" value="1"/>
</dbReference>
<evidence type="ECO:0000313" key="4">
    <source>
        <dbReference type="EMBL" id="JAG16783.1"/>
    </source>
</evidence>
<sequence length="417" mass="48231">EESVSQSVLVRPPRMITSDRALCHTIQRYYDALGRVQVDVCNEDLVTEEKHYGSEICRVTCSLKDGKDERTVSVILKESTLDKMINEAIEENVHFTSELQMYLEVLPCMERLCQDTFPDCEPLWPHCLGHMEDTKIVLEDLKELGYKLTDRQTGMDYEHASLSIRSLAKFHALSMALINNGTVSPGKFSKFVFGGDYSFMNDLSKNRFDTLLKAIKDSWSGEWKDVLERLGRLPSSAAEKVKEMRLQPCKWNVINHGDPWVNNIMFKYKKGTTSPESVRFVDYQLSHYGSFGFDLHYFINTSLSIDLLPSTEKLLLEYTQTLQEQMKHFGLKNIPTFHQVLDEMKRLEFFGLFTAVSITPIIIAPPELAPPRFNQDLPLEEIVSRNVERFRTEEYTRRIQIILRRAQHGGFFERMCG</sequence>
<evidence type="ECO:0000259" key="1">
    <source>
        <dbReference type="SMART" id="SM00587"/>
    </source>
</evidence>
<dbReference type="SUPFAM" id="SSF56112">
    <property type="entry name" value="Protein kinase-like (PK-like)"/>
    <property type="match status" value="1"/>
</dbReference>
<dbReference type="EMBL" id="GBHO01026832">
    <property type="protein sequence ID" value="JAG16772.1"/>
    <property type="molecule type" value="Transcribed_RNA"/>
</dbReference>
<accession>A0A0A9XD92</accession>
<dbReference type="PANTHER" id="PTHR11012:SF56">
    <property type="entry name" value="CHK KINASE-LIKE DOMAIN-CONTAINING PROTEIN-RELATED"/>
    <property type="match status" value="1"/>
</dbReference>
<organism evidence="4">
    <name type="scientific">Lygus hesperus</name>
    <name type="common">Western plant bug</name>
    <dbReference type="NCBI Taxonomy" id="30085"/>
    <lineage>
        <taxon>Eukaryota</taxon>
        <taxon>Metazoa</taxon>
        <taxon>Ecdysozoa</taxon>
        <taxon>Arthropoda</taxon>
        <taxon>Hexapoda</taxon>
        <taxon>Insecta</taxon>
        <taxon>Pterygota</taxon>
        <taxon>Neoptera</taxon>
        <taxon>Paraneoptera</taxon>
        <taxon>Hemiptera</taxon>
        <taxon>Heteroptera</taxon>
        <taxon>Panheteroptera</taxon>
        <taxon>Cimicomorpha</taxon>
        <taxon>Miridae</taxon>
        <taxon>Mirini</taxon>
        <taxon>Lygus</taxon>
    </lineage>
</organism>
<dbReference type="SMART" id="SM00587">
    <property type="entry name" value="CHK"/>
    <property type="match status" value="1"/>
</dbReference>
<dbReference type="PANTHER" id="PTHR11012">
    <property type="entry name" value="PROTEIN KINASE-LIKE DOMAIN-CONTAINING"/>
    <property type="match status" value="1"/>
</dbReference>
<dbReference type="InterPro" id="IPR015897">
    <property type="entry name" value="CHK_kinase-like"/>
</dbReference>
<protein>
    <submittedName>
        <fullName evidence="4">DNA-directed RNA polymerase III subunit rpc-3</fullName>
    </submittedName>
</protein>
<name>A0A0A9XD92_LYGHE</name>
<keyword evidence="4" id="KW-0240">DNA-directed RNA polymerase</keyword>
<dbReference type="GO" id="GO:0000428">
    <property type="term" value="C:DNA-directed RNA polymerase complex"/>
    <property type="evidence" value="ECO:0007669"/>
    <property type="project" value="UniProtKB-KW"/>
</dbReference>
<feature type="non-terminal residue" evidence="4">
    <location>
        <position position="1"/>
    </location>
</feature>
<keyword evidence="4" id="KW-0804">Transcription</keyword>
<proteinExistence type="predicted"/>
<dbReference type="InterPro" id="IPR004119">
    <property type="entry name" value="EcKL"/>
</dbReference>
<evidence type="ECO:0000313" key="2">
    <source>
        <dbReference type="EMBL" id="JAG16772.1"/>
    </source>
</evidence>
<evidence type="ECO:0000313" key="3">
    <source>
        <dbReference type="EMBL" id="JAG16778.1"/>
    </source>
</evidence>
<dbReference type="Gene3D" id="3.90.1200.10">
    <property type="match status" value="1"/>
</dbReference>
<feature type="domain" description="CHK kinase-like" evidence="1">
    <location>
        <begin position="136"/>
        <end position="328"/>
    </location>
</feature>